<sequence length="76" mass="8068">MPECAACGVGSNRAVLVDADGETLCTSCADGYCDRCGTETEHTTIAGDFLCERCQRARRDQEMSRDAGQGALGDFV</sequence>
<dbReference type="EMBL" id="LIST01000010">
    <property type="protein sequence ID" value="KOX94230.1"/>
    <property type="molecule type" value="Genomic_DNA"/>
</dbReference>
<dbReference type="OrthoDB" id="374319at2157"/>
<protein>
    <recommendedName>
        <fullName evidence="1">Zinc finger FPG/IleRS-type domain-containing protein</fullName>
    </recommendedName>
</protein>
<reference evidence="2 3" key="1">
    <citation type="submission" date="2015-08" db="EMBL/GenBank/DDBJ databases">
        <title>Genomes of Isolates from Cabo Rojo, PR.</title>
        <authorList>
            <person name="Sanchez-Nieves R.L."/>
            <person name="Montalvo-Rodriguez R."/>
        </authorList>
    </citation>
    <scope>NUCLEOTIDE SEQUENCE [LARGE SCALE GENOMIC DNA]</scope>
    <source>
        <strain evidence="2 3">5</strain>
    </source>
</reference>
<comment type="caution">
    <text evidence="2">The sequence shown here is derived from an EMBL/GenBank/DDBJ whole genome shotgun (WGS) entry which is preliminary data.</text>
</comment>
<keyword evidence="3" id="KW-1185">Reference proteome</keyword>
<proteinExistence type="predicted"/>
<evidence type="ECO:0000313" key="2">
    <source>
        <dbReference type="EMBL" id="KOX94230.1"/>
    </source>
</evidence>
<dbReference type="InterPro" id="IPR010663">
    <property type="entry name" value="Znf_FPG/IleRS"/>
</dbReference>
<dbReference type="AlphaFoldDB" id="A0A0N0BPN9"/>
<dbReference type="Proteomes" id="UP000037747">
    <property type="component" value="Unassembled WGS sequence"/>
</dbReference>
<dbReference type="PATRIC" id="fig|1705389.3.peg.1673"/>
<dbReference type="Gene3D" id="3.30.40.10">
    <property type="entry name" value="Zinc/RING finger domain, C3HC4 (zinc finger)"/>
    <property type="match status" value="1"/>
</dbReference>
<dbReference type="InterPro" id="IPR013083">
    <property type="entry name" value="Znf_RING/FYVE/PHD"/>
</dbReference>
<feature type="domain" description="Zinc finger FPG/IleRS-type" evidence="1">
    <location>
        <begin position="33"/>
        <end position="56"/>
    </location>
</feature>
<organism evidence="2 3">
    <name type="scientific">Halorubrum tropicale</name>
    <dbReference type="NCBI Taxonomy" id="1765655"/>
    <lineage>
        <taxon>Archaea</taxon>
        <taxon>Methanobacteriati</taxon>
        <taxon>Methanobacteriota</taxon>
        <taxon>Stenosarchaea group</taxon>
        <taxon>Halobacteria</taxon>
        <taxon>Halobacteriales</taxon>
        <taxon>Haloferacaceae</taxon>
        <taxon>Halorubrum</taxon>
    </lineage>
</organism>
<gene>
    <name evidence="2" type="ORF">AMR74_16110</name>
</gene>
<dbReference type="Pfam" id="PF06827">
    <property type="entry name" value="zf-FPG_IleRS"/>
    <property type="match status" value="1"/>
</dbReference>
<dbReference type="STRING" id="1765655.AMR74_16110"/>
<accession>A0A0N0BPN9</accession>
<evidence type="ECO:0000313" key="3">
    <source>
        <dbReference type="Proteomes" id="UP000037747"/>
    </source>
</evidence>
<evidence type="ECO:0000259" key="1">
    <source>
        <dbReference type="Pfam" id="PF06827"/>
    </source>
</evidence>
<name>A0A0N0BPN9_9EURY</name>